<protein>
    <submittedName>
        <fullName evidence="3">Uncharacterized protein</fullName>
    </submittedName>
</protein>
<dbReference type="EMBL" id="DVIU01000088">
    <property type="protein sequence ID" value="HIS35827.1"/>
    <property type="molecule type" value="Genomic_DNA"/>
</dbReference>
<proteinExistence type="predicted"/>
<name>A0A9D1EYN5_9BACT</name>
<feature type="signal peptide" evidence="2">
    <location>
        <begin position="1"/>
        <end position="24"/>
    </location>
</feature>
<reference evidence="3" key="1">
    <citation type="submission" date="2020-10" db="EMBL/GenBank/DDBJ databases">
        <authorList>
            <person name="Gilroy R."/>
        </authorList>
    </citation>
    <scope>NUCLEOTIDE SEQUENCE</scope>
    <source>
        <strain evidence="3">6276</strain>
    </source>
</reference>
<feature type="compositionally biased region" description="Acidic residues" evidence="1">
    <location>
        <begin position="1161"/>
        <end position="1172"/>
    </location>
</feature>
<gene>
    <name evidence="3" type="ORF">IAC10_04260</name>
</gene>
<keyword evidence="2" id="KW-0732">Signal</keyword>
<organism evidence="3 4">
    <name type="scientific">Candidatus Scatousia excrementigallinarum</name>
    <dbReference type="NCBI Taxonomy" id="2840935"/>
    <lineage>
        <taxon>Bacteria</taxon>
        <taxon>Candidatus Scatousia</taxon>
    </lineage>
</organism>
<evidence type="ECO:0000313" key="3">
    <source>
        <dbReference type="EMBL" id="HIS35827.1"/>
    </source>
</evidence>
<accession>A0A9D1EYN5</accession>
<feature type="region of interest" description="Disordered" evidence="1">
    <location>
        <begin position="1161"/>
        <end position="1192"/>
    </location>
</feature>
<dbReference type="Proteomes" id="UP000823928">
    <property type="component" value="Unassembled WGS sequence"/>
</dbReference>
<evidence type="ECO:0000256" key="1">
    <source>
        <dbReference type="SAM" id="MobiDB-lite"/>
    </source>
</evidence>
<feature type="compositionally biased region" description="Polar residues" evidence="1">
    <location>
        <begin position="1175"/>
        <end position="1192"/>
    </location>
</feature>
<evidence type="ECO:0000313" key="4">
    <source>
        <dbReference type="Proteomes" id="UP000823928"/>
    </source>
</evidence>
<evidence type="ECO:0000256" key="2">
    <source>
        <dbReference type="SAM" id="SignalP"/>
    </source>
</evidence>
<comment type="caution">
    <text evidence="3">The sequence shown here is derived from an EMBL/GenBank/DDBJ whole genome shotgun (WGS) entry which is preliminary data.</text>
</comment>
<sequence length="1192" mass="133751">MKKFINTLLIFCMCFGALCISYGAQEYGTEDTSIKDNNNSYEKIEILDSVPNNFGFEIEKDKYLTDKNIDSYVSVKDVVGDSVSLTVEDAGDSYYILPKEPYIAGKSYNINLNNVNFKNASYGNSLTFTIESPVVENVSFSSNVKTFEKDIVKNIDTENKILYIYENYDEQLNVGDILIIPTVIHETDFFVEKAYKVEKIEGAKITYSTPEIQEIYSQFEINNTYTAEQVKPYSDDEIKYQILKNPEIKAVSKAVYDMTNNTSKRNFSTFNTQAAPEKINVEFNSFDPLDVMVTIKWKLGDNVNLIIVLRYEKTTTVSFYANDAEKRQITSESGKWTISIDITGDVVSPDVQKLFSSIRYRNKYIVSLKESYDADKQLHNVEKQLKNPNLTQEEKDMLALKLQIAQSAVDYANLDKKFLQMENKKAAMLELKTLTQYYKTSMKESGSVIKFVQLFFPVAPGVAFTTDAGAILDFSVSAALNSKLVINSIQEVGTVSTANSQEDFYNAFHQVSGFVGICGEIEFKIGAQIGVGVTIAGVFNLNLTLEGGLYFNFSALGAICFGDSASLGLSEEESDLFAEASVTDNSSIVGTINYDVGSYYLLNYKVSLDLWVIETSKTFEIIGDKISFIKNDEESNFFFRELVFENETNLKTFDEIISSINEICNKGTSYDPTPVFELPQGAATVSIPKIFIRRIDLISGDVTYSPVDAKQLSYINEEKVFFNELTCYARDYYEPVIDNRVNIRLEDNDSGDLVLPIRIVREPIAVQSINLKLEDNTTVIGLTEKKLMSVELLPYNATYANYSYKINKIEKPNHTYYNGNLTQYATIENNYLTTTDEIEIGSRIFITAVATEDDVESSTLVVTVNRIEIERIQFKDDFYRNDINLGEKLGIELSVFPTNATFNILKDETVDVYISKNKECATINKIDDFHYELYAFDNNENIGKVITVTVAIGDYLRTFSYTIGAIPIESMTLYNAETQTELDSTISLTRGGILKVSAVINPVNASLKEVSYNIFADIPNYGRYVSIDSNGTLKISDNAPFGMEIFLSATAMHKSTGSYKIVVEQIPVESVMLTSEYSYIEKNTIISLEAYVYPEKADIESTTYKIVNEAPGVFISGNRLFASNNAVADSYVEVVAVVNGVQSNKLVIYIVEDISDTVLPSDDETPATDEFEYITSDNRQVVGKNSEQGAND</sequence>
<dbReference type="AlphaFoldDB" id="A0A9D1EYN5"/>
<feature type="chain" id="PRO_5038868106" evidence="2">
    <location>
        <begin position="25"/>
        <end position="1192"/>
    </location>
</feature>
<reference evidence="3" key="2">
    <citation type="journal article" date="2021" name="PeerJ">
        <title>Extensive microbial diversity within the chicken gut microbiome revealed by metagenomics and culture.</title>
        <authorList>
            <person name="Gilroy R."/>
            <person name="Ravi A."/>
            <person name="Getino M."/>
            <person name="Pursley I."/>
            <person name="Horton D.L."/>
            <person name="Alikhan N.F."/>
            <person name="Baker D."/>
            <person name="Gharbi K."/>
            <person name="Hall N."/>
            <person name="Watson M."/>
            <person name="Adriaenssens E.M."/>
            <person name="Foster-Nyarko E."/>
            <person name="Jarju S."/>
            <person name="Secka A."/>
            <person name="Antonio M."/>
            <person name="Oren A."/>
            <person name="Chaudhuri R.R."/>
            <person name="La Ragione R."/>
            <person name="Hildebrand F."/>
            <person name="Pallen M.J."/>
        </authorList>
    </citation>
    <scope>NUCLEOTIDE SEQUENCE</scope>
    <source>
        <strain evidence="3">6276</strain>
    </source>
</reference>